<evidence type="ECO:0000256" key="3">
    <source>
        <dbReference type="ARBA" id="ARBA00012281"/>
    </source>
</evidence>
<dbReference type="SUPFAM" id="SSF52518">
    <property type="entry name" value="Thiamin diphosphate-binding fold (THDP-binding)"/>
    <property type="match status" value="2"/>
</dbReference>
<evidence type="ECO:0000256" key="9">
    <source>
        <dbReference type="PIRNR" id="PIRNR000156"/>
    </source>
</evidence>
<dbReference type="PANTHER" id="PTHR43825">
    <property type="entry name" value="PYRUVATE DEHYDROGENASE E1 COMPONENT"/>
    <property type="match status" value="1"/>
</dbReference>
<dbReference type="InterPro" id="IPR035807">
    <property type="entry name" value="PDC_E1_N"/>
</dbReference>
<comment type="cofactor">
    <cofactor evidence="1 9">
        <name>thiamine diphosphate</name>
        <dbReference type="ChEBI" id="CHEBI:58937"/>
    </cofactor>
</comment>
<keyword evidence="10" id="KW-0479">Metal-binding</keyword>
<feature type="domain" description="Transketolase N-terminal" evidence="12">
    <location>
        <begin position="96"/>
        <end position="320"/>
    </location>
</feature>
<evidence type="ECO:0000256" key="6">
    <source>
        <dbReference type="ARBA" id="ARBA00023052"/>
    </source>
</evidence>
<organism evidence="15 16">
    <name type="scientific">Blastopirellula marina</name>
    <dbReference type="NCBI Taxonomy" id="124"/>
    <lineage>
        <taxon>Bacteria</taxon>
        <taxon>Pseudomonadati</taxon>
        <taxon>Planctomycetota</taxon>
        <taxon>Planctomycetia</taxon>
        <taxon>Pirellulales</taxon>
        <taxon>Pirellulaceae</taxon>
        <taxon>Blastopirellula</taxon>
    </lineage>
</organism>
<proteinExistence type="predicted"/>
<keyword evidence="6 9" id="KW-0786">Thiamine pyrophosphate</keyword>
<dbReference type="GO" id="GO:0004739">
    <property type="term" value="F:pyruvate dehydrogenase (acetyl-transferring) activity"/>
    <property type="evidence" value="ECO:0007669"/>
    <property type="project" value="UniProtKB-EC"/>
</dbReference>
<dbReference type="PANTHER" id="PTHR43825:SF3">
    <property type="entry name" value="PYRUVATE DEHYDROGENASE E1 COMPONENT"/>
    <property type="match status" value="1"/>
</dbReference>
<dbReference type="PIRSF" id="PIRSF000156">
    <property type="entry name" value="Pyruvate_dh_E1"/>
    <property type="match status" value="1"/>
</dbReference>
<dbReference type="InterPro" id="IPR004660">
    <property type="entry name" value="PDH_E1"/>
</dbReference>
<gene>
    <name evidence="15" type="primary">aceE</name>
    <name evidence="15" type="ORF">C5Y93_15730</name>
</gene>
<dbReference type="InterPro" id="IPR005474">
    <property type="entry name" value="Transketolase_N"/>
</dbReference>
<evidence type="ECO:0000313" key="16">
    <source>
        <dbReference type="Proteomes" id="UP000237819"/>
    </source>
</evidence>
<dbReference type="AlphaFoldDB" id="A0A2S8GKL0"/>
<keyword evidence="7 9" id="KW-0670">Pyruvate</keyword>
<feature type="binding site" evidence="10">
    <location>
        <position position="277"/>
    </location>
    <ligand>
        <name>Mg(2+)</name>
        <dbReference type="ChEBI" id="CHEBI:18420"/>
    </ligand>
</feature>
<evidence type="ECO:0000256" key="8">
    <source>
        <dbReference type="ARBA" id="ARBA00051231"/>
    </source>
</evidence>
<dbReference type="GO" id="GO:0046872">
    <property type="term" value="F:metal ion binding"/>
    <property type="evidence" value="ECO:0007669"/>
    <property type="project" value="UniProtKB-KW"/>
</dbReference>
<dbReference type="Pfam" id="PF22613">
    <property type="entry name" value="Transketolase_C_1"/>
    <property type="match status" value="1"/>
</dbReference>
<dbReference type="CDD" id="cd02017">
    <property type="entry name" value="TPP_E1_EcPDC_like"/>
    <property type="match status" value="1"/>
</dbReference>
<sequence length="905" mass="101535">MAEAKLMPAEENILRQNPAAHSQDTDPSETKEWLDSLDYIIESKGGDRVRYLLSALENRAHTRGVDLPFAANTPYINTIHSSQQPVYPGNREFERRIKSVIRWNAMAMVTRANRDFSGLGGHISSYASAATLYEVAFNHFFRGRNSGYEGDQVYFQGHASPGIYARAFVEGRLSEKNLENFRRELQDVQGLSSYPHPWLMPDFWEFPTVSMGLGPICSIYQARFNRYMQDRGIKKTDGTRVWAFLGDGECDEPETLGAISLAAREGLNNLTWIINCNLQRLDGPVRGNGKIIQELEAVFRGAGWNVIKVIWGSDWDPLLEADQTGLLVKRMEEVVDGQYQKYVVMPGSYIREHFFGKYPELLELVKSYSDERLEKMLRGGHDPAKVYAAYQAAVQCTNKPTVILAKTVKGYGLGEAGEGRNVTHNQKKLNEKELADFRNRFSIPISDEEVVKAPFYRPPEGSAEMKYLVKRREALGGFMPTRPTESPKMDVPALDDYKEFLGDSGGKELSTTMGFVRLLSKLVKDKSIGKNIVPIVPDESRTFGMEGMFRQIGIYAHGGQLYEPVDSDQLMYYKEAKDGQILEEGITEAGSMSSFIAAGNAYCQHGINMVPFFIYYSMFGFQRVGDLVWAAADTRAKGFLIGGTAGRTTLNGEGLQHQDGHSHLNAIAFPTVRSFDPAFAYETTVIIFDGMKKMYVEGETAMYYITVGNENYAMPAMPEGAEEGIVRGIYKFNSLDAAKGKNRVQLFGSGPILRCVLEAQQILADKYQVSSDVWSVTSYTELRRDAHACQRWNMFHPTEAPRKSYLEQVMEGVEGPFIASSDNVRALPEQIRDYLPGNLLALGTDGMGRSETREALRRHFEIDAASVVIATLYQLFREGKVDAKKVAKAIKDLDYNPEKVDPYFA</sequence>
<name>A0A2S8GKL0_9BACT</name>
<comment type="caution">
    <text evidence="15">The sequence shown here is derived from an EMBL/GenBank/DDBJ whole genome shotgun (WGS) entry which is preliminary data.</text>
</comment>
<dbReference type="Gene3D" id="3.40.50.970">
    <property type="match status" value="2"/>
</dbReference>
<evidence type="ECO:0000313" key="15">
    <source>
        <dbReference type="EMBL" id="PQO44983.1"/>
    </source>
</evidence>
<feature type="domain" description="Transketolase-like C-terminal" evidence="14">
    <location>
        <begin position="728"/>
        <end position="863"/>
    </location>
</feature>
<dbReference type="EMBL" id="PUHZ01000016">
    <property type="protein sequence ID" value="PQO44983.1"/>
    <property type="molecule type" value="Genomic_DNA"/>
</dbReference>
<keyword evidence="10" id="KW-0460">Magnesium</keyword>
<dbReference type="EC" id="1.2.4.1" evidence="3 9"/>
<evidence type="ECO:0000256" key="10">
    <source>
        <dbReference type="PIRSR" id="PIRSR000156-1"/>
    </source>
</evidence>
<reference evidence="15 16" key="1">
    <citation type="submission" date="2018-02" db="EMBL/GenBank/DDBJ databases">
        <title>Comparative genomes isolates from brazilian mangrove.</title>
        <authorList>
            <person name="Araujo J.E."/>
            <person name="Taketani R.G."/>
            <person name="Silva M.C.P."/>
            <person name="Loureco M.V."/>
            <person name="Andreote F.D."/>
        </authorList>
    </citation>
    <scope>NUCLEOTIDE SEQUENCE [LARGE SCALE GENOMIC DNA]</scope>
    <source>
        <strain evidence="15 16">Nap-Phe MGV</strain>
    </source>
</reference>
<evidence type="ECO:0000256" key="11">
    <source>
        <dbReference type="SAM" id="MobiDB-lite"/>
    </source>
</evidence>
<protein>
    <recommendedName>
        <fullName evidence="4 9">Pyruvate dehydrogenase E1 component</fullName>
        <ecNumber evidence="3 9">1.2.4.1</ecNumber>
    </recommendedName>
</protein>
<dbReference type="InterPro" id="IPR051157">
    <property type="entry name" value="PDH/Transketolase"/>
</dbReference>
<evidence type="ECO:0000256" key="2">
    <source>
        <dbReference type="ARBA" id="ARBA00003157"/>
    </source>
</evidence>
<dbReference type="SUPFAM" id="SSF52922">
    <property type="entry name" value="TK C-terminal domain-like"/>
    <property type="match status" value="1"/>
</dbReference>
<dbReference type="InterPro" id="IPR055152">
    <property type="entry name" value="Transketolase-like_C_2"/>
</dbReference>
<evidence type="ECO:0000256" key="1">
    <source>
        <dbReference type="ARBA" id="ARBA00001964"/>
    </source>
</evidence>
<evidence type="ECO:0000259" key="14">
    <source>
        <dbReference type="Pfam" id="PF22613"/>
    </source>
</evidence>
<dbReference type="Proteomes" id="UP000237819">
    <property type="component" value="Unassembled WGS sequence"/>
</dbReference>
<dbReference type="NCBIfam" id="TIGR00759">
    <property type="entry name" value="aceE"/>
    <property type="match status" value="1"/>
</dbReference>
<dbReference type="Gene3D" id="3.40.50.920">
    <property type="match status" value="1"/>
</dbReference>
<feature type="domain" description="Pyruvate dehydrogenase E1 component middle" evidence="13">
    <location>
        <begin position="490"/>
        <end position="715"/>
    </location>
</feature>
<dbReference type="InterPro" id="IPR029061">
    <property type="entry name" value="THDP-binding"/>
</dbReference>
<evidence type="ECO:0000256" key="5">
    <source>
        <dbReference type="ARBA" id="ARBA00023002"/>
    </source>
</evidence>
<dbReference type="InterPro" id="IPR041621">
    <property type="entry name" value="PDH_E1_M"/>
</dbReference>
<dbReference type="Pfam" id="PF00456">
    <property type="entry name" value="Transketolase_N"/>
    <property type="match status" value="1"/>
</dbReference>
<comment type="cofactor">
    <cofactor evidence="10">
        <name>Mg(2+)</name>
        <dbReference type="ChEBI" id="CHEBI:18420"/>
    </cofactor>
</comment>
<keyword evidence="5 9" id="KW-0560">Oxidoreductase</keyword>
<feature type="region of interest" description="Disordered" evidence="11">
    <location>
        <begin position="1"/>
        <end position="30"/>
    </location>
</feature>
<comment type="catalytic activity">
    <reaction evidence="8 9">
        <text>N(6)-[(R)-lipoyl]-L-lysyl-[protein] + pyruvate + H(+) = N(6)-[(R)-S(8)-acetyldihydrolipoyl]-L-lysyl-[protein] + CO2</text>
        <dbReference type="Rhea" id="RHEA:19189"/>
        <dbReference type="Rhea" id="RHEA-COMP:10474"/>
        <dbReference type="Rhea" id="RHEA-COMP:10478"/>
        <dbReference type="ChEBI" id="CHEBI:15361"/>
        <dbReference type="ChEBI" id="CHEBI:15378"/>
        <dbReference type="ChEBI" id="CHEBI:16526"/>
        <dbReference type="ChEBI" id="CHEBI:83099"/>
        <dbReference type="ChEBI" id="CHEBI:83111"/>
        <dbReference type="EC" id="1.2.4.1"/>
    </reaction>
</comment>
<evidence type="ECO:0000259" key="13">
    <source>
        <dbReference type="Pfam" id="PF17831"/>
    </source>
</evidence>
<comment type="function">
    <text evidence="2 9">Component of the pyruvate dehydrogenase (PDH) complex, that catalyzes the overall conversion of pyruvate to acetyl-CoA and CO(2).</text>
</comment>
<dbReference type="OrthoDB" id="9759664at2"/>
<feature type="binding site" evidence="10">
    <location>
        <position position="247"/>
    </location>
    <ligand>
        <name>Mg(2+)</name>
        <dbReference type="ChEBI" id="CHEBI:18420"/>
    </ligand>
</feature>
<evidence type="ECO:0000256" key="7">
    <source>
        <dbReference type="ARBA" id="ARBA00023317"/>
    </source>
</evidence>
<feature type="binding site" evidence="10">
    <location>
        <position position="279"/>
    </location>
    <ligand>
        <name>Mg(2+)</name>
        <dbReference type="ChEBI" id="CHEBI:18420"/>
    </ligand>
</feature>
<dbReference type="InterPro" id="IPR009014">
    <property type="entry name" value="Transketo_C/PFOR_II"/>
</dbReference>
<dbReference type="Pfam" id="PF17831">
    <property type="entry name" value="PDH_E1_M"/>
    <property type="match status" value="1"/>
</dbReference>
<dbReference type="FunFam" id="3.40.50.970:FF:000011">
    <property type="entry name" value="Pyruvate dehydrogenase E1 component"/>
    <property type="match status" value="1"/>
</dbReference>
<accession>A0A2S8GKL0</accession>
<evidence type="ECO:0000259" key="12">
    <source>
        <dbReference type="Pfam" id="PF00456"/>
    </source>
</evidence>
<dbReference type="RefSeq" id="WP_105336383.1">
    <property type="nucleotide sequence ID" value="NZ_PUHZ01000016.1"/>
</dbReference>
<evidence type="ECO:0000256" key="4">
    <source>
        <dbReference type="ARBA" id="ARBA00017172"/>
    </source>
</evidence>